<dbReference type="InterPro" id="IPR012347">
    <property type="entry name" value="Ferritin-like"/>
</dbReference>
<sequence>MTTTAMKNPTTAAVKPDGRNTTPVAEALAEALTGTYRLVIKSHTYHWNVTGPLFYAIHNLSEEQYTDMFAAADVIAERIRALGKLASVTLAEPVEMPGGSLTADEMVKDLLSDHERMARQFHALVETAESQKDPATADLATERAAFHEKAAWMWRATAG</sequence>
<dbReference type="InterPro" id="IPR008331">
    <property type="entry name" value="Ferritin_DPS_dom"/>
</dbReference>
<dbReference type="RefSeq" id="WP_094022847.1">
    <property type="nucleotide sequence ID" value="NZ_FXYF01000014.1"/>
</dbReference>
<dbReference type="CDD" id="cd01043">
    <property type="entry name" value="DPS"/>
    <property type="match status" value="1"/>
</dbReference>
<dbReference type="InterPro" id="IPR009078">
    <property type="entry name" value="Ferritin-like_SF"/>
</dbReference>
<dbReference type="OrthoDB" id="9797687at2"/>
<evidence type="ECO:0000259" key="3">
    <source>
        <dbReference type="Pfam" id="PF00210"/>
    </source>
</evidence>
<dbReference type="InterPro" id="IPR002177">
    <property type="entry name" value="DPS_DNA-bd"/>
</dbReference>
<evidence type="ECO:0000256" key="1">
    <source>
        <dbReference type="ARBA" id="ARBA00009497"/>
    </source>
</evidence>
<dbReference type="GO" id="GO:0008199">
    <property type="term" value="F:ferric iron binding"/>
    <property type="evidence" value="ECO:0007669"/>
    <property type="project" value="InterPro"/>
</dbReference>
<feature type="domain" description="Ferritin/DPS" evidence="3">
    <location>
        <begin position="26"/>
        <end position="156"/>
    </location>
</feature>
<dbReference type="AlphaFoldDB" id="A0A238L128"/>
<dbReference type="PANTHER" id="PTHR42932">
    <property type="entry name" value="GENERAL STRESS PROTEIN 20U"/>
    <property type="match status" value="1"/>
</dbReference>
<dbReference type="PRINTS" id="PR01346">
    <property type="entry name" value="HELNAPAPROT"/>
</dbReference>
<keyword evidence="5" id="KW-1185">Reference proteome</keyword>
<reference evidence="4 5" key="1">
    <citation type="submission" date="2017-05" db="EMBL/GenBank/DDBJ databases">
        <authorList>
            <person name="Song R."/>
            <person name="Chenine A.L."/>
            <person name="Ruprecht R.M."/>
        </authorList>
    </citation>
    <scope>NUCLEOTIDE SEQUENCE [LARGE SCALE GENOMIC DNA]</scope>
    <source>
        <strain evidence="4 5">CECT 8898</strain>
    </source>
</reference>
<evidence type="ECO:0000313" key="4">
    <source>
        <dbReference type="EMBL" id="SMX48785.1"/>
    </source>
</evidence>
<dbReference type="PANTHER" id="PTHR42932:SF3">
    <property type="entry name" value="DNA PROTECTION DURING STARVATION PROTEIN"/>
    <property type="match status" value="1"/>
</dbReference>
<dbReference type="GO" id="GO:0003677">
    <property type="term" value="F:DNA binding"/>
    <property type="evidence" value="ECO:0007669"/>
    <property type="project" value="UniProtKB-KW"/>
</dbReference>
<dbReference type="Proteomes" id="UP000207598">
    <property type="component" value="Unassembled WGS sequence"/>
</dbReference>
<name>A0A238L128_9RHOB</name>
<dbReference type="Pfam" id="PF00210">
    <property type="entry name" value="Ferritin"/>
    <property type="match status" value="1"/>
</dbReference>
<keyword evidence="4" id="KW-0238">DNA-binding</keyword>
<protein>
    <submittedName>
        <fullName evidence="4">Metalloregulation DNA-binding stress protein</fullName>
    </submittedName>
</protein>
<evidence type="ECO:0000313" key="5">
    <source>
        <dbReference type="Proteomes" id="UP000207598"/>
    </source>
</evidence>
<dbReference type="EMBL" id="FXYF01000014">
    <property type="protein sequence ID" value="SMX48785.1"/>
    <property type="molecule type" value="Genomic_DNA"/>
</dbReference>
<dbReference type="PIRSF" id="PIRSF005900">
    <property type="entry name" value="Dps"/>
    <property type="match status" value="1"/>
</dbReference>
<accession>A0A238L128</accession>
<dbReference type="Gene3D" id="1.20.1260.10">
    <property type="match status" value="1"/>
</dbReference>
<proteinExistence type="inferred from homology"/>
<comment type="similarity">
    <text evidence="1 2">Belongs to the Dps family.</text>
</comment>
<dbReference type="SUPFAM" id="SSF47240">
    <property type="entry name" value="Ferritin-like"/>
    <property type="match status" value="1"/>
</dbReference>
<gene>
    <name evidence="4" type="primary">mrgA</name>
    <name evidence="4" type="ORF">MAA8898_04094</name>
</gene>
<organism evidence="4 5">
    <name type="scientific">Maliponia aquimaris</name>
    <dbReference type="NCBI Taxonomy" id="1673631"/>
    <lineage>
        <taxon>Bacteria</taxon>
        <taxon>Pseudomonadati</taxon>
        <taxon>Pseudomonadota</taxon>
        <taxon>Alphaproteobacteria</taxon>
        <taxon>Rhodobacterales</taxon>
        <taxon>Paracoccaceae</taxon>
        <taxon>Maliponia</taxon>
    </lineage>
</organism>
<evidence type="ECO:0000256" key="2">
    <source>
        <dbReference type="RuleBase" id="RU003875"/>
    </source>
</evidence>